<keyword evidence="2 6" id="KW-0812">Transmembrane</keyword>
<evidence type="ECO:0000256" key="5">
    <source>
        <dbReference type="SAM" id="MobiDB-lite"/>
    </source>
</evidence>
<gene>
    <name evidence="8" type="primary">emrA</name>
    <name evidence="8" type="ORF">CARN1_0944</name>
</gene>
<evidence type="ECO:0000256" key="1">
    <source>
        <dbReference type="ARBA" id="ARBA00004167"/>
    </source>
</evidence>
<evidence type="ECO:0000313" key="8">
    <source>
        <dbReference type="EMBL" id="CBH76464.1"/>
    </source>
</evidence>
<reference evidence="8" key="1">
    <citation type="submission" date="2009-10" db="EMBL/GenBank/DDBJ databases">
        <title>Diversity of trophic interactions inside an arsenic-rich microbial ecosystem.</title>
        <authorList>
            <person name="Bertin P.N."/>
            <person name="Heinrich-Salmeron A."/>
            <person name="Pelletier E."/>
            <person name="Goulhen-Chollet F."/>
            <person name="Arsene-Ploetze F."/>
            <person name="Gallien S."/>
            <person name="Calteau A."/>
            <person name="Vallenet D."/>
            <person name="Casiot C."/>
            <person name="Chane-Woon-Ming B."/>
            <person name="Giloteaux L."/>
            <person name="Barakat M."/>
            <person name="Bonnefoy V."/>
            <person name="Bruneel O."/>
            <person name="Chandler M."/>
            <person name="Cleiss J."/>
            <person name="Duran R."/>
            <person name="Elbaz-Poulichet F."/>
            <person name="Fonknechten N."/>
            <person name="Lauga B."/>
            <person name="Mornico D."/>
            <person name="Ortet P."/>
            <person name="Schaeffer C."/>
            <person name="Siguier P."/>
            <person name="Alexander Thil Smith A."/>
            <person name="Van Dorsselaer A."/>
            <person name="Weissenbach J."/>
            <person name="Medigue C."/>
            <person name="Le Paslier D."/>
        </authorList>
    </citation>
    <scope>NUCLEOTIDE SEQUENCE</scope>
</reference>
<keyword evidence="4 6" id="KW-0472">Membrane</keyword>
<dbReference type="GO" id="GO:0016020">
    <property type="term" value="C:membrane"/>
    <property type="evidence" value="ECO:0007669"/>
    <property type="project" value="UniProtKB-SubCell"/>
</dbReference>
<dbReference type="AlphaFoldDB" id="E6PJ22"/>
<accession>E6PJ22</accession>
<feature type="transmembrane region" description="Helical" evidence="6">
    <location>
        <begin position="32"/>
        <end position="54"/>
    </location>
</feature>
<feature type="compositionally biased region" description="Polar residues" evidence="5">
    <location>
        <begin position="1"/>
        <end position="12"/>
    </location>
</feature>
<dbReference type="PRINTS" id="PR01490">
    <property type="entry name" value="RTXTOXIND"/>
</dbReference>
<sequence>MTTNLHESPNNSAVEELEADEDAASNQPRKRVIFGVLGTILAIVLLIFGGRWYAYARVHAGTEDAMVDSDVVAITSKIGEKIDSIPVQTNQYVRKGQLLVVLDNRTERHQLAQTQAAYDQALSTQTTLVQQSQGGIAQAQAGVASAVASVPQADAALAQARAQLAAAIAEVPAARANYSKAAADLARARSLVRTGDVARQDLDAALAEEGAAAAQLATAQADVGAARDGVRAAQDRVVAAQAGIAGAQGGVTTAQGKLAQSSNSSQVVSAQATLDLAKLNLQYTRIYSPIDGYVGEKSAQIGQTVSAGMNLMTVIPSKDIFITANYKETAVGAIHVGQEADIFVDAYPGHTFHGHVISINPASQNTYALIPSQNATGNFVKVTQRIPVRISIDDLNPKMPLRPGMSVEADVKVR</sequence>
<evidence type="ECO:0000256" key="3">
    <source>
        <dbReference type="ARBA" id="ARBA00022989"/>
    </source>
</evidence>
<dbReference type="Gene3D" id="2.40.50.100">
    <property type="match status" value="1"/>
</dbReference>
<protein>
    <submittedName>
        <fullName evidence="8">Multidrug resistance secretion protein</fullName>
    </submittedName>
</protein>
<dbReference type="Gene3D" id="1.10.287.470">
    <property type="entry name" value="Helix hairpin bin"/>
    <property type="match status" value="1"/>
</dbReference>
<dbReference type="InterPro" id="IPR050739">
    <property type="entry name" value="MFP"/>
</dbReference>
<feature type="domain" description="p-hydroxybenzoic acid efflux pump subunit AaeA-like beta-barrel" evidence="7">
    <location>
        <begin position="321"/>
        <end position="407"/>
    </location>
</feature>
<evidence type="ECO:0000256" key="4">
    <source>
        <dbReference type="ARBA" id="ARBA00023136"/>
    </source>
</evidence>
<feature type="region of interest" description="Disordered" evidence="5">
    <location>
        <begin position="1"/>
        <end position="22"/>
    </location>
</feature>
<dbReference type="Gene3D" id="2.40.30.170">
    <property type="match status" value="1"/>
</dbReference>
<dbReference type="GO" id="GO:0055085">
    <property type="term" value="P:transmembrane transport"/>
    <property type="evidence" value="ECO:0007669"/>
    <property type="project" value="InterPro"/>
</dbReference>
<keyword evidence="3 6" id="KW-1133">Transmembrane helix</keyword>
<comment type="subcellular location">
    <subcellularLocation>
        <location evidence="1">Membrane</location>
        <topology evidence="1">Single-pass membrane protein</topology>
    </subcellularLocation>
</comment>
<evidence type="ECO:0000256" key="2">
    <source>
        <dbReference type="ARBA" id="ARBA00022692"/>
    </source>
</evidence>
<proteinExistence type="predicted"/>
<comment type="caution">
    <text evidence="8">The sequence shown here is derived from an EMBL/GenBank/DDBJ whole genome shotgun (WGS) entry which is preliminary data.</text>
</comment>
<name>E6PJ22_9ZZZZ</name>
<dbReference type="EMBL" id="CABL01000019">
    <property type="protein sequence ID" value="CBH76464.1"/>
    <property type="molecule type" value="Genomic_DNA"/>
</dbReference>
<organism evidence="8">
    <name type="scientific">mine drainage metagenome</name>
    <dbReference type="NCBI Taxonomy" id="410659"/>
    <lineage>
        <taxon>unclassified sequences</taxon>
        <taxon>metagenomes</taxon>
        <taxon>ecological metagenomes</taxon>
    </lineage>
</organism>
<evidence type="ECO:0000256" key="6">
    <source>
        <dbReference type="SAM" id="Phobius"/>
    </source>
</evidence>
<evidence type="ECO:0000259" key="7">
    <source>
        <dbReference type="Pfam" id="PF25963"/>
    </source>
</evidence>
<dbReference type="InterPro" id="IPR058634">
    <property type="entry name" value="AaeA-lik-b-barrel"/>
</dbReference>
<dbReference type="PANTHER" id="PTHR30386">
    <property type="entry name" value="MEMBRANE FUSION SUBUNIT OF EMRAB-TOLC MULTIDRUG EFFLUX PUMP"/>
    <property type="match status" value="1"/>
</dbReference>
<dbReference type="SUPFAM" id="SSF111369">
    <property type="entry name" value="HlyD-like secretion proteins"/>
    <property type="match status" value="2"/>
</dbReference>
<dbReference type="Pfam" id="PF25963">
    <property type="entry name" value="Beta-barrel_AAEA"/>
    <property type="match status" value="1"/>
</dbReference>
<dbReference type="PANTHER" id="PTHR30386:SF26">
    <property type="entry name" value="TRANSPORT PROTEIN COMB"/>
    <property type="match status" value="1"/>
</dbReference>